<dbReference type="InterPro" id="IPR001940">
    <property type="entry name" value="Peptidase_S1C"/>
</dbReference>
<dbReference type="GO" id="GO:0004252">
    <property type="term" value="F:serine-type endopeptidase activity"/>
    <property type="evidence" value="ECO:0007669"/>
    <property type="project" value="InterPro"/>
</dbReference>
<dbReference type="InterPro" id="IPR051201">
    <property type="entry name" value="Chloro_Bact_Ser_Proteases"/>
</dbReference>
<dbReference type="Proteomes" id="UP000315825">
    <property type="component" value="Unassembled WGS sequence"/>
</dbReference>
<gene>
    <name evidence="3" type="ORF">EVA92_00965</name>
</gene>
<dbReference type="SUPFAM" id="SSF50156">
    <property type="entry name" value="PDZ domain-like"/>
    <property type="match status" value="1"/>
</dbReference>
<evidence type="ECO:0000256" key="2">
    <source>
        <dbReference type="ARBA" id="ARBA00022801"/>
    </source>
</evidence>
<comment type="caution">
    <text evidence="3">The sequence shown here is derived from an EMBL/GenBank/DDBJ whole genome shotgun (WGS) entry which is preliminary data.</text>
</comment>
<dbReference type="Gene3D" id="2.40.10.120">
    <property type="match status" value="1"/>
</dbReference>
<dbReference type="SUPFAM" id="SSF50494">
    <property type="entry name" value="Trypsin-like serine proteases"/>
    <property type="match status" value="1"/>
</dbReference>
<dbReference type="EMBL" id="SHBE01000001">
    <property type="protein sequence ID" value="RZO27346.1"/>
    <property type="molecule type" value="Genomic_DNA"/>
</dbReference>
<dbReference type="PANTHER" id="PTHR43343:SF3">
    <property type="entry name" value="PROTEASE DO-LIKE 8, CHLOROPLASTIC"/>
    <property type="match status" value="1"/>
</dbReference>
<dbReference type="PRINTS" id="PR00834">
    <property type="entry name" value="PROTEASES2C"/>
</dbReference>
<accession>A0A520N1P9</accession>
<name>A0A520N1P9_9GAMM</name>
<organism evidence="3 4">
    <name type="scientific">SAR86 cluster bacterium</name>
    <dbReference type="NCBI Taxonomy" id="2030880"/>
    <lineage>
        <taxon>Bacteria</taxon>
        <taxon>Pseudomonadati</taxon>
        <taxon>Pseudomonadota</taxon>
        <taxon>Gammaproteobacteria</taxon>
        <taxon>SAR86 cluster</taxon>
    </lineage>
</organism>
<keyword evidence="2" id="KW-0378">Hydrolase</keyword>
<evidence type="ECO:0000256" key="1">
    <source>
        <dbReference type="ARBA" id="ARBA00022670"/>
    </source>
</evidence>
<dbReference type="InterPro" id="IPR009003">
    <property type="entry name" value="Peptidase_S1_PA"/>
</dbReference>
<keyword evidence="1 3" id="KW-0645">Protease</keyword>
<sequence length="320" mass="34954">MRNLFLVLLFFGIFVGIQIALFQSDNDSEIEANFDEVISSVVQIESTDYRGGKTFGSGVIVSKDGYIITAYHLLINSQNLMVKSNEVEISTKIIGFDQFSDIAVVKVDLNNLRPIELPELKQLNIGKQVFAIGNPYNLGISVSSGIISATNRHFGNPYLEIIQTDASINKGNSGGALVDENGKFLGLNISIASISGGSEGVGFALPAEKVISIAEEIIKHGKVKKAWFGNFSFRNIIYKNSAGDQKRGLQVIGDDQNIKNGLKNLDIIVSVKDSEPIWSTLRDVMNSLSPGDILELIVIRDGKVIPLSLVTIERPERIQI</sequence>
<dbReference type="Gene3D" id="2.30.42.10">
    <property type="match status" value="1"/>
</dbReference>
<protein>
    <submittedName>
        <fullName evidence="3">Trypsin-like serine protease</fullName>
    </submittedName>
</protein>
<reference evidence="3 4" key="1">
    <citation type="submission" date="2019-02" db="EMBL/GenBank/DDBJ databases">
        <title>Prokaryotic population dynamics and viral predation in marine succession experiment using metagenomics: the confinement effect.</title>
        <authorList>
            <person name="Haro-Moreno J.M."/>
            <person name="Rodriguez-Valera F."/>
            <person name="Lopez-Perez M."/>
        </authorList>
    </citation>
    <scope>NUCLEOTIDE SEQUENCE [LARGE SCALE GENOMIC DNA]</scope>
    <source>
        <strain evidence="3">MED-G159</strain>
    </source>
</reference>
<dbReference type="InterPro" id="IPR036034">
    <property type="entry name" value="PDZ_sf"/>
</dbReference>
<proteinExistence type="predicted"/>
<dbReference type="AlphaFoldDB" id="A0A520N1P9"/>
<dbReference type="PANTHER" id="PTHR43343">
    <property type="entry name" value="PEPTIDASE S12"/>
    <property type="match status" value="1"/>
</dbReference>
<evidence type="ECO:0000313" key="3">
    <source>
        <dbReference type="EMBL" id="RZO27346.1"/>
    </source>
</evidence>
<dbReference type="GO" id="GO:0006508">
    <property type="term" value="P:proteolysis"/>
    <property type="evidence" value="ECO:0007669"/>
    <property type="project" value="UniProtKB-KW"/>
</dbReference>
<dbReference type="Pfam" id="PF13365">
    <property type="entry name" value="Trypsin_2"/>
    <property type="match status" value="1"/>
</dbReference>
<evidence type="ECO:0000313" key="4">
    <source>
        <dbReference type="Proteomes" id="UP000315825"/>
    </source>
</evidence>